<dbReference type="PANTHER" id="PTHR30520:SF6">
    <property type="entry name" value="FORMATE_NITRATE FAMILY TRANSPORTER (EUROFUNG)"/>
    <property type="match status" value="1"/>
</dbReference>
<sequence>MVATGAYKASRTVPTILVRSVLGSFVFGAVTTLAGTVAVQTGVPFAGALVFPVALCLVILLGLELVTSTMGLVPLAWWRGRATGRQVVRSIGWAVVGHTLGCGVFAVVFWATVTEMGTTPDAPVALWMRDLAEHKTIHYASLGLGAGLGLVVLKAVLCNWLVSLGAVMAMTSRTTGGKVVAIWMPITLFFGLGWEHSVVNLFVIPAGMLVGAEVTFADWWLWNEIPVLLGNLVGAATLTGLGLWVAQRGTLPWRDR</sequence>
<comment type="subcellular location">
    <subcellularLocation>
        <location evidence="1">Membrane</location>
        <topology evidence="1">Multi-pass membrane protein</topology>
    </subcellularLocation>
</comment>
<dbReference type="Proteomes" id="UP000248783">
    <property type="component" value="Unassembled WGS sequence"/>
</dbReference>
<feature type="transmembrane region" description="Helical" evidence="6">
    <location>
        <begin position="16"/>
        <end position="39"/>
    </location>
</feature>
<evidence type="ECO:0000256" key="5">
    <source>
        <dbReference type="ARBA" id="ARBA00049660"/>
    </source>
</evidence>
<feature type="transmembrane region" description="Helical" evidence="6">
    <location>
        <begin position="179"/>
        <end position="205"/>
    </location>
</feature>
<evidence type="ECO:0000313" key="7">
    <source>
        <dbReference type="EMBL" id="PZR53588.1"/>
    </source>
</evidence>
<keyword evidence="8" id="KW-1185">Reference proteome</keyword>
<accession>A0A2W5XTW4</accession>
<feature type="transmembrane region" description="Helical" evidence="6">
    <location>
        <begin position="45"/>
        <end position="78"/>
    </location>
</feature>
<keyword evidence="3 6" id="KW-1133">Transmembrane helix</keyword>
<dbReference type="GO" id="GO:0005886">
    <property type="term" value="C:plasma membrane"/>
    <property type="evidence" value="ECO:0007669"/>
    <property type="project" value="TreeGrafter"/>
</dbReference>
<dbReference type="InterPro" id="IPR000292">
    <property type="entry name" value="For/NO2_transpt"/>
</dbReference>
<evidence type="ECO:0000256" key="2">
    <source>
        <dbReference type="ARBA" id="ARBA00022692"/>
    </source>
</evidence>
<organism evidence="7 8">
    <name type="scientific">Xylanimonas oleitrophica</name>
    <dbReference type="NCBI Taxonomy" id="2607479"/>
    <lineage>
        <taxon>Bacteria</taxon>
        <taxon>Bacillati</taxon>
        <taxon>Actinomycetota</taxon>
        <taxon>Actinomycetes</taxon>
        <taxon>Micrococcales</taxon>
        <taxon>Promicromonosporaceae</taxon>
        <taxon>Xylanimonas</taxon>
    </lineage>
</organism>
<dbReference type="PANTHER" id="PTHR30520">
    <property type="entry name" value="FORMATE TRANSPORTER-RELATED"/>
    <property type="match status" value="1"/>
</dbReference>
<evidence type="ECO:0000256" key="1">
    <source>
        <dbReference type="ARBA" id="ARBA00004141"/>
    </source>
</evidence>
<proteinExistence type="inferred from homology"/>
<evidence type="ECO:0000256" key="6">
    <source>
        <dbReference type="SAM" id="Phobius"/>
    </source>
</evidence>
<comment type="similarity">
    <text evidence="5">Belongs to the FNT transporter (TC 1.A.16) family.</text>
</comment>
<evidence type="ECO:0000256" key="4">
    <source>
        <dbReference type="ARBA" id="ARBA00023136"/>
    </source>
</evidence>
<reference evidence="7 8" key="1">
    <citation type="submission" date="2018-06" db="EMBL/GenBank/DDBJ databases">
        <title>Whole genome sequencing of a novel hydrocarbon degrading bacterial strain, PW21 isolated from oil contaminated produced water sample.</title>
        <authorList>
            <person name="Nagkirti P."/>
            <person name="Shaikh A."/>
            <person name="Gowdaman V."/>
            <person name="Engineer A.E."/>
            <person name="Dagar S."/>
            <person name="Dhakephalkar P.K."/>
        </authorList>
    </citation>
    <scope>NUCLEOTIDE SEQUENCE [LARGE SCALE GENOMIC DNA]</scope>
    <source>
        <strain evidence="7 8">PW21</strain>
    </source>
</reference>
<dbReference type="EMBL" id="QKWH01000004">
    <property type="protein sequence ID" value="PZR53588.1"/>
    <property type="molecule type" value="Genomic_DNA"/>
</dbReference>
<evidence type="ECO:0000313" key="8">
    <source>
        <dbReference type="Proteomes" id="UP000248783"/>
    </source>
</evidence>
<feature type="transmembrane region" description="Helical" evidence="6">
    <location>
        <begin position="137"/>
        <end position="167"/>
    </location>
</feature>
<gene>
    <name evidence="7" type="ORF">DNL40_08580</name>
</gene>
<evidence type="ECO:0000256" key="3">
    <source>
        <dbReference type="ARBA" id="ARBA00022989"/>
    </source>
</evidence>
<dbReference type="Pfam" id="PF01226">
    <property type="entry name" value="Form_Nir_trans"/>
    <property type="match status" value="1"/>
</dbReference>
<dbReference type="Gene3D" id="1.20.1080.10">
    <property type="entry name" value="Glycerol uptake facilitator protein"/>
    <property type="match status" value="1"/>
</dbReference>
<name>A0A2W5XTW4_9MICO</name>
<keyword evidence="2 6" id="KW-0812">Transmembrane</keyword>
<feature type="transmembrane region" description="Helical" evidence="6">
    <location>
        <begin position="225"/>
        <end position="246"/>
    </location>
</feature>
<comment type="caution">
    <text evidence="7">The sequence shown here is derived from an EMBL/GenBank/DDBJ whole genome shotgun (WGS) entry which is preliminary data.</text>
</comment>
<keyword evidence="4 6" id="KW-0472">Membrane</keyword>
<dbReference type="InterPro" id="IPR023271">
    <property type="entry name" value="Aquaporin-like"/>
</dbReference>
<protein>
    <submittedName>
        <fullName evidence="7">Formate/nitrite transporter family protein</fullName>
    </submittedName>
</protein>
<feature type="transmembrane region" description="Helical" evidence="6">
    <location>
        <begin position="90"/>
        <end position="113"/>
    </location>
</feature>
<dbReference type="GO" id="GO:0015499">
    <property type="term" value="F:formate transmembrane transporter activity"/>
    <property type="evidence" value="ECO:0007669"/>
    <property type="project" value="TreeGrafter"/>
</dbReference>
<dbReference type="AlphaFoldDB" id="A0A2W5XTW4"/>